<sequence length="248" mass="27488">MFSTYESLTQGSEDTMVISTPIAAAFFIRSLNEDQDLSGLIQTLYDIKPFDLSSVLNRVAVENFQQGMPQVQALLLDKQNQNDKSKPPEHTGNRGKGKPPTRGQKKKKVNPNQKKEDNSLKGLETLEKIIAKFKITAKNPNINVVAEHDKELSGDAQKLDSDAYVVEAKVLSIGSGEYNKIYLDSGAGRSAVHNLGYLTKIFNFNNKLNTYADPVDISHQETLIFEGIHISPVYYAPKGKLISCQSLN</sequence>
<feature type="compositionally biased region" description="Basic and acidic residues" evidence="1">
    <location>
        <begin position="81"/>
        <end position="92"/>
    </location>
</feature>
<comment type="caution">
    <text evidence="2">The sequence shown here is derived from an EMBL/GenBank/DDBJ whole genome shotgun (WGS) entry which is preliminary data.</text>
</comment>
<gene>
    <name evidence="2" type="ORF">O181_100700</name>
</gene>
<keyword evidence="3" id="KW-1185">Reference proteome</keyword>
<dbReference type="OrthoDB" id="2506384at2759"/>
<protein>
    <submittedName>
        <fullName evidence="2">Uncharacterized protein</fullName>
    </submittedName>
</protein>
<organism evidence="2 3">
    <name type="scientific">Austropuccinia psidii MF-1</name>
    <dbReference type="NCBI Taxonomy" id="1389203"/>
    <lineage>
        <taxon>Eukaryota</taxon>
        <taxon>Fungi</taxon>
        <taxon>Dikarya</taxon>
        <taxon>Basidiomycota</taxon>
        <taxon>Pucciniomycotina</taxon>
        <taxon>Pucciniomycetes</taxon>
        <taxon>Pucciniales</taxon>
        <taxon>Sphaerophragmiaceae</taxon>
        <taxon>Austropuccinia</taxon>
    </lineage>
</organism>
<feature type="compositionally biased region" description="Basic residues" evidence="1">
    <location>
        <begin position="93"/>
        <end position="109"/>
    </location>
</feature>
<evidence type="ECO:0000313" key="3">
    <source>
        <dbReference type="Proteomes" id="UP000765509"/>
    </source>
</evidence>
<feature type="region of interest" description="Disordered" evidence="1">
    <location>
        <begin position="81"/>
        <end position="120"/>
    </location>
</feature>
<dbReference type="AlphaFoldDB" id="A0A9Q3JD64"/>
<accession>A0A9Q3JD64</accession>
<name>A0A9Q3JD64_9BASI</name>
<dbReference type="Proteomes" id="UP000765509">
    <property type="component" value="Unassembled WGS sequence"/>
</dbReference>
<dbReference type="EMBL" id="AVOT02070354">
    <property type="protein sequence ID" value="MBW0560985.1"/>
    <property type="molecule type" value="Genomic_DNA"/>
</dbReference>
<reference evidence="2" key="1">
    <citation type="submission" date="2021-03" db="EMBL/GenBank/DDBJ databases">
        <title>Draft genome sequence of rust myrtle Austropuccinia psidii MF-1, a brazilian biotype.</title>
        <authorList>
            <person name="Quecine M.C."/>
            <person name="Pachon D.M.R."/>
            <person name="Bonatelli M.L."/>
            <person name="Correr F.H."/>
            <person name="Franceschini L.M."/>
            <person name="Leite T.F."/>
            <person name="Margarido G.R.A."/>
            <person name="Almeida C.A."/>
            <person name="Ferrarezi J.A."/>
            <person name="Labate C.A."/>
        </authorList>
    </citation>
    <scope>NUCLEOTIDE SEQUENCE</scope>
    <source>
        <strain evidence="2">MF-1</strain>
    </source>
</reference>
<proteinExistence type="predicted"/>
<evidence type="ECO:0000256" key="1">
    <source>
        <dbReference type="SAM" id="MobiDB-lite"/>
    </source>
</evidence>
<evidence type="ECO:0000313" key="2">
    <source>
        <dbReference type="EMBL" id="MBW0560985.1"/>
    </source>
</evidence>